<organism evidence="1 2">
    <name type="scientific">Trypanosoma equiperdum</name>
    <dbReference type="NCBI Taxonomy" id="5694"/>
    <lineage>
        <taxon>Eukaryota</taxon>
        <taxon>Discoba</taxon>
        <taxon>Euglenozoa</taxon>
        <taxon>Kinetoplastea</taxon>
        <taxon>Metakinetoplastina</taxon>
        <taxon>Trypanosomatida</taxon>
        <taxon>Trypanosomatidae</taxon>
        <taxon>Trypanosoma</taxon>
    </lineage>
</organism>
<sequence length="311" mass="33900">MAATPYRFRLSSQCSHIRRHVCRRLITPQLSVRTCATGTESSNGARLIEVMESPIENIKILSMNNAPANVLSSAMIKEMLSSISEVCNPEKGCCKGIVLTSSLPNVFCNGLDLQLLSDKLPYDSFSSYWEQLQMLYITLNTLPVPVVAAINGDATGFGCIMALSTDYRVMAEKAEEGGGKQLKIGVDTVRCGLAVPPCFGAVVAHTVGYRACEMFLQRGVILCAAEAENAGLVDETVERADEVLVRALDMAENLSVGPPWSFWLVKDASRKAFMAPLCTQALRDADCANFYEFISNTEVRRDMRAYIAGSA</sequence>
<dbReference type="Pfam" id="PF00378">
    <property type="entry name" value="ECH_1"/>
    <property type="match status" value="1"/>
</dbReference>
<evidence type="ECO:0000313" key="2">
    <source>
        <dbReference type="Proteomes" id="UP000195570"/>
    </source>
</evidence>
<gene>
    <name evidence="1" type="ORF">TEOVI_000184000</name>
</gene>
<protein>
    <submittedName>
        <fullName evidence="1">3,2-trans-enoyl-CoA isomerase, mitochondrial, putative</fullName>
        <ecNumber evidence="1">5.3.3.8</ecNumber>
    </submittedName>
</protein>
<dbReference type="PANTHER" id="PTHR11941:SF172">
    <property type="entry name" value="ISOMERASE, MITOCHONDRIAL, PUTATIVE-RELATED"/>
    <property type="match status" value="1"/>
</dbReference>
<dbReference type="EC" id="5.3.3.8" evidence="1"/>
<dbReference type="GO" id="GO:0006635">
    <property type="term" value="P:fatty acid beta-oxidation"/>
    <property type="evidence" value="ECO:0007669"/>
    <property type="project" value="TreeGrafter"/>
</dbReference>
<accession>A0A1G4IDF2</accession>
<comment type="caution">
    <text evidence="1">The sequence shown here is derived from an EMBL/GenBank/DDBJ whole genome shotgun (WGS) entry which is preliminary data.</text>
</comment>
<dbReference type="RefSeq" id="XP_067081111.1">
    <property type="nucleotide sequence ID" value="XM_067225010.1"/>
</dbReference>
<dbReference type="GeneID" id="92375780"/>
<dbReference type="VEuPathDB" id="TriTrypDB:TEOVI_000184000"/>
<name>A0A1G4IDF2_TRYEQ</name>
<dbReference type="GO" id="GO:0005739">
    <property type="term" value="C:mitochondrion"/>
    <property type="evidence" value="ECO:0007669"/>
    <property type="project" value="TreeGrafter"/>
</dbReference>
<dbReference type="SUPFAM" id="SSF52096">
    <property type="entry name" value="ClpP/crotonase"/>
    <property type="match status" value="1"/>
</dbReference>
<keyword evidence="1" id="KW-0413">Isomerase</keyword>
<evidence type="ECO:0000313" key="1">
    <source>
        <dbReference type="EMBL" id="SCU70267.1"/>
    </source>
</evidence>
<dbReference type="AlphaFoldDB" id="A0A1G4IDF2"/>
<dbReference type="EMBL" id="CZPT02001404">
    <property type="protein sequence ID" value="SCU70267.1"/>
    <property type="molecule type" value="Genomic_DNA"/>
</dbReference>
<dbReference type="PANTHER" id="PTHR11941">
    <property type="entry name" value="ENOYL-COA HYDRATASE-RELATED"/>
    <property type="match status" value="1"/>
</dbReference>
<dbReference type="Proteomes" id="UP000195570">
    <property type="component" value="Unassembled WGS sequence"/>
</dbReference>
<dbReference type="Gene3D" id="3.90.226.10">
    <property type="entry name" value="2-enoyl-CoA Hydratase, Chain A, domain 1"/>
    <property type="match status" value="1"/>
</dbReference>
<dbReference type="CDD" id="cd06558">
    <property type="entry name" value="crotonase-like"/>
    <property type="match status" value="1"/>
</dbReference>
<dbReference type="InterPro" id="IPR001753">
    <property type="entry name" value="Enoyl-CoA_hydra/iso"/>
</dbReference>
<proteinExistence type="predicted"/>
<dbReference type="InterPro" id="IPR029045">
    <property type="entry name" value="ClpP/crotonase-like_dom_sf"/>
</dbReference>
<reference evidence="1" key="1">
    <citation type="submission" date="2016-09" db="EMBL/GenBank/DDBJ databases">
        <authorList>
            <person name="Hebert L."/>
            <person name="Moumen B."/>
        </authorList>
    </citation>
    <scope>NUCLEOTIDE SEQUENCE [LARGE SCALE GENOMIC DNA]</scope>
    <source>
        <strain evidence="1">OVI</strain>
    </source>
</reference>
<dbReference type="GO" id="GO:0004165">
    <property type="term" value="F:delta(3)-delta(2)-enoyl-CoA isomerase activity"/>
    <property type="evidence" value="ECO:0007669"/>
    <property type="project" value="UniProtKB-EC"/>
</dbReference>
<keyword evidence="2" id="KW-1185">Reference proteome</keyword>